<evidence type="ECO:0000256" key="3">
    <source>
        <dbReference type="ARBA" id="ARBA00022448"/>
    </source>
</evidence>
<protein>
    <submittedName>
        <fullName evidence="8">Uncharacterized protein</fullName>
    </submittedName>
</protein>
<proteinExistence type="inferred from homology"/>
<keyword evidence="4" id="KW-0812">Transmembrane</keyword>
<dbReference type="Gene3D" id="1.50.40.10">
    <property type="entry name" value="Mitochondrial carrier domain"/>
    <property type="match status" value="1"/>
</dbReference>
<evidence type="ECO:0000256" key="5">
    <source>
        <dbReference type="ARBA" id="ARBA00022737"/>
    </source>
</evidence>
<evidence type="ECO:0000256" key="6">
    <source>
        <dbReference type="ARBA" id="ARBA00022989"/>
    </source>
</evidence>
<comment type="subcellular location">
    <subcellularLocation>
        <location evidence="1">Membrane</location>
    </subcellularLocation>
</comment>
<dbReference type="PANTHER" id="PTHR45683">
    <property type="entry name" value="MITOCHONDRIAL NICOTINAMIDE ADENINE DINUCLEOTIDE TRANSPORTER 1-RELATED-RELATED"/>
    <property type="match status" value="1"/>
</dbReference>
<dbReference type="InterPro" id="IPR023395">
    <property type="entry name" value="MCP_dom_sf"/>
</dbReference>
<keyword evidence="7" id="KW-0472">Membrane</keyword>
<comment type="similarity">
    <text evidence="2">Belongs to the mitochondrial carrier (TC 2.A.29) family.</text>
</comment>
<organism evidence="8 9">
    <name type="scientific">Brassica cretica</name>
    <name type="common">Mustard</name>
    <dbReference type="NCBI Taxonomy" id="69181"/>
    <lineage>
        <taxon>Eukaryota</taxon>
        <taxon>Viridiplantae</taxon>
        <taxon>Streptophyta</taxon>
        <taxon>Embryophyta</taxon>
        <taxon>Tracheophyta</taxon>
        <taxon>Spermatophyta</taxon>
        <taxon>Magnoliopsida</taxon>
        <taxon>eudicotyledons</taxon>
        <taxon>Gunneridae</taxon>
        <taxon>Pentapetalae</taxon>
        <taxon>rosids</taxon>
        <taxon>malvids</taxon>
        <taxon>Brassicales</taxon>
        <taxon>Brassicaceae</taxon>
        <taxon>Brassiceae</taxon>
        <taxon>Brassica</taxon>
    </lineage>
</organism>
<name>A0ABQ7ANE3_BRACR</name>
<dbReference type="Proteomes" id="UP000266723">
    <property type="component" value="Unassembled WGS sequence"/>
</dbReference>
<evidence type="ECO:0000256" key="4">
    <source>
        <dbReference type="ARBA" id="ARBA00022692"/>
    </source>
</evidence>
<evidence type="ECO:0000256" key="1">
    <source>
        <dbReference type="ARBA" id="ARBA00004370"/>
    </source>
</evidence>
<keyword evidence="6" id="KW-1133">Transmembrane helix</keyword>
<sequence>MLKLMADCIHCLIVFLRYWSRKTRFTSKLLSLSLLRFRRRRTPHRAGDGVQRVGSASLVTSGGGFQFESEVNLDLLSSLRLHRNHVGHSDKWIGWSWGVNTRQQTERDIKREKRKLGTIEHMCQVVKQEGWERLYGGLAPSLAGTAASQTFLLGAVAKLGATVTTYPLLAVKSRLQAKQLRLVIAPCSEKALALDS</sequence>
<evidence type="ECO:0000256" key="2">
    <source>
        <dbReference type="ARBA" id="ARBA00006375"/>
    </source>
</evidence>
<evidence type="ECO:0000256" key="7">
    <source>
        <dbReference type="ARBA" id="ARBA00023136"/>
    </source>
</evidence>
<accession>A0ABQ7ANE3</accession>
<reference evidence="8 9" key="1">
    <citation type="journal article" date="2020" name="BMC Genomics">
        <title>Intraspecific diversification of the crop wild relative Brassica cretica Lam. using demographic model selection.</title>
        <authorList>
            <person name="Kioukis A."/>
            <person name="Michalopoulou V.A."/>
            <person name="Briers L."/>
            <person name="Pirintsos S."/>
            <person name="Studholme D.J."/>
            <person name="Pavlidis P."/>
            <person name="Sarris P.F."/>
        </authorList>
    </citation>
    <scope>NUCLEOTIDE SEQUENCE [LARGE SCALE GENOMIC DNA]</scope>
    <source>
        <strain evidence="9">cv. PFS-1207/04</strain>
    </source>
</reference>
<gene>
    <name evidence="8" type="ORF">DY000_02061582</name>
</gene>
<evidence type="ECO:0000313" key="9">
    <source>
        <dbReference type="Proteomes" id="UP000266723"/>
    </source>
</evidence>
<keyword evidence="3" id="KW-0813">Transport</keyword>
<evidence type="ECO:0000313" key="8">
    <source>
        <dbReference type="EMBL" id="KAF3515503.1"/>
    </source>
</evidence>
<keyword evidence="9" id="KW-1185">Reference proteome</keyword>
<dbReference type="SUPFAM" id="SSF103506">
    <property type="entry name" value="Mitochondrial carrier"/>
    <property type="match status" value="1"/>
</dbReference>
<keyword evidence="5" id="KW-0677">Repeat</keyword>
<dbReference type="EMBL" id="QGKV02001556">
    <property type="protein sequence ID" value="KAF3515503.1"/>
    <property type="molecule type" value="Genomic_DNA"/>
</dbReference>
<comment type="caution">
    <text evidence="8">The sequence shown here is derived from an EMBL/GenBank/DDBJ whole genome shotgun (WGS) entry which is preliminary data.</text>
</comment>
<dbReference type="InterPro" id="IPR044712">
    <property type="entry name" value="SLC25A32-like"/>
</dbReference>